<accession>A0A7C8BMM4</accession>
<dbReference type="PROSITE" id="PS51273">
    <property type="entry name" value="GATASE_TYPE_1"/>
    <property type="match status" value="1"/>
</dbReference>
<keyword evidence="2" id="KW-0808">Transferase</keyword>
<dbReference type="Pfam" id="PF00117">
    <property type="entry name" value="GATase"/>
    <property type="match status" value="1"/>
</dbReference>
<dbReference type="RefSeq" id="WP_158036677.1">
    <property type="nucleotide sequence ID" value="NZ_BAAAZV010000002.1"/>
</dbReference>
<dbReference type="Proteomes" id="UP000481339">
    <property type="component" value="Unassembled WGS sequence"/>
</dbReference>
<reference evidence="2 3" key="1">
    <citation type="submission" date="2019-09" db="EMBL/GenBank/DDBJ databases">
        <title>Phylogeny of genus Pseudoclavibacter and closely related genus.</title>
        <authorList>
            <person name="Li Y."/>
        </authorList>
    </citation>
    <scope>NUCLEOTIDE SEQUENCE [LARGE SCALE GENOMIC DNA]</scope>
    <source>
        <strain evidence="2 3">JCM 16921</strain>
    </source>
</reference>
<proteinExistence type="predicted"/>
<evidence type="ECO:0000313" key="2">
    <source>
        <dbReference type="EMBL" id="KAB1631506.1"/>
    </source>
</evidence>
<dbReference type="NCBIfam" id="NF005743">
    <property type="entry name" value="PRK07567.1"/>
    <property type="match status" value="1"/>
</dbReference>
<name>A0A7C8BMM4_9MICO</name>
<dbReference type="SUPFAM" id="SSF52317">
    <property type="entry name" value="Class I glutamine amidotransferase-like"/>
    <property type="match status" value="1"/>
</dbReference>
<dbReference type="InterPro" id="IPR017926">
    <property type="entry name" value="GATASE"/>
</dbReference>
<evidence type="ECO:0000313" key="3">
    <source>
        <dbReference type="Proteomes" id="UP000481339"/>
    </source>
</evidence>
<feature type="domain" description="Glutamine amidotransferase" evidence="1">
    <location>
        <begin position="51"/>
        <end position="193"/>
    </location>
</feature>
<dbReference type="InterPro" id="IPR044992">
    <property type="entry name" value="ChyE-like"/>
</dbReference>
<dbReference type="PANTHER" id="PTHR42695">
    <property type="entry name" value="GLUTAMINE AMIDOTRANSFERASE YLR126C-RELATED"/>
    <property type="match status" value="1"/>
</dbReference>
<dbReference type="GO" id="GO:0016740">
    <property type="term" value="F:transferase activity"/>
    <property type="evidence" value="ECO:0007669"/>
    <property type="project" value="UniProtKB-KW"/>
</dbReference>
<dbReference type="Gene3D" id="3.40.50.880">
    <property type="match status" value="1"/>
</dbReference>
<comment type="caution">
    <text evidence="2">The sequence shown here is derived from an EMBL/GenBank/DDBJ whole genome shotgun (WGS) entry which is preliminary data.</text>
</comment>
<dbReference type="InterPro" id="IPR029062">
    <property type="entry name" value="Class_I_gatase-like"/>
</dbReference>
<dbReference type="OrthoDB" id="5196541at2"/>
<organism evidence="2 3">
    <name type="scientific">Pseudoclavibacter caeni</name>
    <dbReference type="NCBI Taxonomy" id="908846"/>
    <lineage>
        <taxon>Bacteria</taxon>
        <taxon>Bacillati</taxon>
        <taxon>Actinomycetota</taxon>
        <taxon>Actinomycetes</taxon>
        <taxon>Micrococcales</taxon>
        <taxon>Microbacteriaceae</taxon>
        <taxon>Pseudoclavibacter</taxon>
    </lineage>
</organism>
<dbReference type="AlphaFoldDB" id="A0A7C8BMM4"/>
<sequence length="243" mass="26479">MRPFLHLSVRDDDLATAEEHAALLRFTGLADDELAHRRVERASLAGLDPAAFSGIILGGSPYDWTAPEAEKDALQRRIETELTELVRRVIDADLPFLGLCYGVGAVAAACDVPLTRAHPEDARLARVAVTPAGRDDPLLADAPELLHAFVGHHEGLAATPRDAALLAVGDVAPVQMLRVGSRVYATQFHPELDQSGFIRRAARYDGHGYYPDGHLDRVDEATRDVDTSAAHALLRRFTEVARR</sequence>
<dbReference type="EMBL" id="WBKA01000006">
    <property type="protein sequence ID" value="KAB1631506.1"/>
    <property type="molecule type" value="Genomic_DNA"/>
</dbReference>
<evidence type="ECO:0000259" key="1">
    <source>
        <dbReference type="Pfam" id="PF00117"/>
    </source>
</evidence>
<keyword evidence="3" id="KW-1185">Reference proteome</keyword>
<dbReference type="GO" id="GO:0005829">
    <property type="term" value="C:cytosol"/>
    <property type="evidence" value="ECO:0007669"/>
    <property type="project" value="TreeGrafter"/>
</dbReference>
<dbReference type="PANTHER" id="PTHR42695:SF5">
    <property type="entry name" value="GLUTAMINE AMIDOTRANSFERASE YLR126C-RELATED"/>
    <property type="match status" value="1"/>
</dbReference>
<gene>
    <name evidence="2" type="ORF">F8O02_07740</name>
</gene>
<protein>
    <submittedName>
        <fullName evidence="2">Glutamine amidotransferase</fullName>
    </submittedName>
</protein>
<keyword evidence="2" id="KW-0315">Glutamine amidotransferase</keyword>